<protein>
    <submittedName>
        <fullName evidence="2">Aspartyl-tRNA(Asn)/glutamyl-tRNA(Gln) amidotransferase subunit A</fullName>
    </submittedName>
</protein>
<dbReference type="Gene3D" id="3.90.1300.10">
    <property type="entry name" value="Amidase signature (AS) domain"/>
    <property type="match status" value="1"/>
</dbReference>
<gene>
    <name evidence="2" type="ORF">CLV47_109148</name>
</gene>
<reference evidence="2 3" key="1">
    <citation type="submission" date="2018-03" db="EMBL/GenBank/DDBJ databases">
        <title>Genomic Encyclopedia of Archaeal and Bacterial Type Strains, Phase II (KMG-II): from individual species to whole genera.</title>
        <authorList>
            <person name="Goeker M."/>
        </authorList>
    </citation>
    <scope>NUCLEOTIDE SEQUENCE [LARGE SCALE GENOMIC DNA]</scope>
    <source>
        <strain evidence="2 3">DSM 100065</strain>
    </source>
</reference>
<proteinExistence type="predicted"/>
<dbReference type="SUPFAM" id="SSF75304">
    <property type="entry name" value="Amidase signature (AS) enzymes"/>
    <property type="match status" value="1"/>
</dbReference>
<dbReference type="InterPro" id="IPR020556">
    <property type="entry name" value="Amidase_CS"/>
</dbReference>
<dbReference type="InterPro" id="IPR000120">
    <property type="entry name" value="Amidase"/>
</dbReference>
<sequence length="462" mass="48281">MHPYELTLTEAAEKIGSKELSPVELAESVLGRIEAVDGRVGAFAAVTADRAMADAKRAADDIAAGNYRGALHGVTVGVKDLVDTAGIATTSSSKTRADNVPNADAAVVERLSGAGAVLVGKTHTHEFAYGVITPTTRNPWNLDHIPGGSSGGSAAAIASQMCHGAIGTDTGGSIRIPSAACGTVGLKPTYGRVSRRGITSLSWALDHVGPITRTVHDAALMMNVLAGYDRADPGTVDEPVPDFTAGLDSGVKGMVFGLPTNYFFDNIDLEVESAVRAAVDVLTGLGAQVREIELPMTETYMSVEFGILVPEASAYHQKLLREKADLYTDDVRVFLDAGELMLATDYIKALRVRTLIQDGWRDMFEGLDAVLAPTLPSTAARVGQDTFNWGVEEPVINAYVRTSAPGNLTGLPGLSVPCGLSNDGLPIGLQILGKPFAEPTVLRIGAAYEAANPSAGKVPTLG</sequence>
<comment type="caution">
    <text evidence="2">The sequence shown here is derived from an EMBL/GenBank/DDBJ whole genome shotgun (WGS) entry which is preliminary data.</text>
</comment>
<keyword evidence="3" id="KW-1185">Reference proteome</keyword>
<evidence type="ECO:0000313" key="2">
    <source>
        <dbReference type="EMBL" id="PRZ41601.1"/>
    </source>
</evidence>
<dbReference type="GO" id="GO:0016740">
    <property type="term" value="F:transferase activity"/>
    <property type="evidence" value="ECO:0007669"/>
    <property type="project" value="UniProtKB-KW"/>
</dbReference>
<organism evidence="2 3">
    <name type="scientific">Antricoccus suffuscus</name>
    <dbReference type="NCBI Taxonomy" id="1629062"/>
    <lineage>
        <taxon>Bacteria</taxon>
        <taxon>Bacillati</taxon>
        <taxon>Actinomycetota</taxon>
        <taxon>Actinomycetes</taxon>
        <taxon>Geodermatophilales</taxon>
        <taxon>Antricoccaceae</taxon>
        <taxon>Antricoccus</taxon>
    </lineage>
</organism>
<dbReference type="RefSeq" id="WP_106349368.1">
    <property type="nucleotide sequence ID" value="NZ_PVUE01000009.1"/>
</dbReference>
<dbReference type="Proteomes" id="UP000237752">
    <property type="component" value="Unassembled WGS sequence"/>
</dbReference>
<evidence type="ECO:0000259" key="1">
    <source>
        <dbReference type="Pfam" id="PF01425"/>
    </source>
</evidence>
<keyword evidence="2" id="KW-0808">Transferase</keyword>
<dbReference type="EMBL" id="PVUE01000009">
    <property type="protein sequence ID" value="PRZ41601.1"/>
    <property type="molecule type" value="Genomic_DNA"/>
</dbReference>
<dbReference type="Pfam" id="PF01425">
    <property type="entry name" value="Amidase"/>
    <property type="match status" value="1"/>
</dbReference>
<dbReference type="InterPro" id="IPR023631">
    <property type="entry name" value="Amidase_dom"/>
</dbReference>
<evidence type="ECO:0000313" key="3">
    <source>
        <dbReference type="Proteomes" id="UP000237752"/>
    </source>
</evidence>
<dbReference type="AlphaFoldDB" id="A0A2T0ZZ26"/>
<dbReference type="OrthoDB" id="182039at2"/>
<dbReference type="InterPro" id="IPR036928">
    <property type="entry name" value="AS_sf"/>
</dbReference>
<accession>A0A2T0ZZ26</accession>
<dbReference type="PANTHER" id="PTHR11895:SF176">
    <property type="entry name" value="AMIDASE AMID-RELATED"/>
    <property type="match status" value="1"/>
</dbReference>
<feature type="domain" description="Amidase" evidence="1">
    <location>
        <begin position="24"/>
        <end position="442"/>
    </location>
</feature>
<name>A0A2T0ZZ26_9ACTN</name>
<dbReference type="PANTHER" id="PTHR11895">
    <property type="entry name" value="TRANSAMIDASE"/>
    <property type="match status" value="1"/>
</dbReference>
<dbReference type="PROSITE" id="PS00571">
    <property type="entry name" value="AMIDASES"/>
    <property type="match status" value="1"/>
</dbReference>